<keyword evidence="2" id="KW-0520">NAD</keyword>
<dbReference type="GO" id="GO:0050661">
    <property type="term" value="F:NADP binding"/>
    <property type="evidence" value="ECO:0007669"/>
    <property type="project" value="InterPro"/>
</dbReference>
<sequence length="292" mass="31828">MKTALIGTGLMGFPMAQRLLETGHEVIVFNRTALKAQPLVEQGARIASSMDDAVESSDVLIFMVSNARAIDELLFVRRTKAVLKNKTVIQMSTVAPQESVALKGRVEAEGGSYMEAPVLGSIPQAKNGTLIVMAGGSEELFTKWIDLLRSFGYDPVLVGGVGKAAAMKLALNQLIASHAAAFSLSLGIIEENGIEMDTFMDVLRSSALFAPMFDNKLARIQLRQFESPHFPVKHLLKDVNLCMDDARRHNLAVDALEGIRNILQRTIDAGMAELDYSALYTVVHPEKTQAEL</sequence>
<dbReference type="Pfam" id="PF14833">
    <property type="entry name" value="NAD_binding_11"/>
    <property type="match status" value="1"/>
</dbReference>
<dbReference type="GO" id="GO:0016491">
    <property type="term" value="F:oxidoreductase activity"/>
    <property type="evidence" value="ECO:0007669"/>
    <property type="project" value="UniProtKB-KW"/>
</dbReference>
<dbReference type="InterPro" id="IPR036291">
    <property type="entry name" value="NAD(P)-bd_dom_sf"/>
</dbReference>
<dbReference type="Gene3D" id="3.40.50.720">
    <property type="entry name" value="NAD(P)-binding Rossmann-like Domain"/>
    <property type="match status" value="1"/>
</dbReference>
<reference evidence="6 7" key="1">
    <citation type="journal article" date="2017" name="ISME J.">
        <title>Energy and carbon metabolisms in a deep terrestrial subsurface fluid microbial community.</title>
        <authorList>
            <person name="Momper L."/>
            <person name="Jungbluth S.P."/>
            <person name="Lee M.D."/>
            <person name="Amend J.P."/>
        </authorList>
    </citation>
    <scope>NUCLEOTIDE SEQUENCE [LARGE SCALE GENOMIC DNA]</scope>
    <source>
        <strain evidence="6">SURF_26</strain>
    </source>
</reference>
<dbReference type="Proteomes" id="UP000266426">
    <property type="component" value="Unassembled WGS sequence"/>
</dbReference>
<dbReference type="Pfam" id="PF03446">
    <property type="entry name" value="NAD_binding_2"/>
    <property type="match status" value="1"/>
</dbReference>
<dbReference type="AlphaFoldDB" id="A0A3A4RCV0"/>
<dbReference type="PIRSF" id="PIRSF000103">
    <property type="entry name" value="HIBADH"/>
    <property type="match status" value="1"/>
</dbReference>
<organism evidence="6 7">
    <name type="scientific">Candidatus Auribacter fodinae</name>
    <dbReference type="NCBI Taxonomy" id="2093366"/>
    <lineage>
        <taxon>Bacteria</taxon>
        <taxon>Pseudomonadati</taxon>
        <taxon>Candidatus Auribacterota</taxon>
        <taxon>Candidatus Auribacteria</taxon>
        <taxon>Candidatus Auribacterales</taxon>
        <taxon>Candidatus Auribacteraceae</taxon>
        <taxon>Candidatus Auribacter</taxon>
    </lineage>
</organism>
<feature type="active site" evidence="3">
    <location>
        <position position="168"/>
    </location>
</feature>
<dbReference type="InterPro" id="IPR015815">
    <property type="entry name" value="HIBADH-related"/>
</dbReference>
<evidence type="ECO:0000256" key="2">
    <source>
        <dbReference type="ARBA" id="ARBA00023027"/>
    </source>
</evidence>
<keyword evidence="1" id="KW-0560">Oxidoreductase</keyword>
<accession>A0A3A4RCV0</accession>
<dbReference type="InterPro" id="IPR006115">
    <property type="entry name" value="6PGDH_NADP-bd"/>
</dbReference>
<evidence type="ECO:0000259" key="4">
    <source>
        <dbReference type="Pfam" id="PF03446"/>
    </source>
</evidence>
<evidence type="ECO:0000259" key="5">
    <source>
        <dbReference type="Pfam" id="PF14833"/>
    </source>
</evidence>
<dbReference type="Gene3D" id="1.10.1040.10">
    <property type="entry name" value="N-(1-d-carboxylethyl)-l-norvaline Dehydrogenase, domain 2"/>
    <property type="match status" value="1"/>
</dbReference>
<evidence type="ECO:0000313" key="6">
    <source>
        <dbReference type="EMBL" id="RJP60587.1"/>
    </source>
</evidence>
<name>A0A3A4RCV0_9BACT</name>
<feature type="domain" description="6-phosphogluconate dehydrogenase NADP-binding" evidence="4">
    <location>
        <begin position="3"/>
        <end position="154"/>
    </location>
</feature>
<dbReference type="InterPro" id="IPR008927">
    <property type="entry name" value="6-PGluconate_DH-like_C_sf"/>
</dbReference>
<dbReference type="PANTHER" id="PTHR43580">
    <property type="entry name" value="OXIDOREDUCTASE GLYR1-RELATED"/>
    <property type="match status" value="1"/>
</dbReference>
<evidence type="ECO:0000256" key="3">
    <source>
        <dbReference type="PIRSR" id="PIRSR000103-1"/>
    </source>
</evidence>
<dbReference type="SUPFAM" id="SSF48179">
    <property type="entry name" value="6-phosphogluconate dehydrogenase C-terminal domain-like"/>
    <property type="match status" value="1"/>
</dbReference>
<gene>
    <name evidence="6" type="ORF">C4541_03760</name>
</gene>
<evidence type="ECO:0000313" key="7">
    <source>
        <dbReference type="Proteomes" id="UP000266426"/>
    </source>
</evidence>
<dbReference type="PANTHER" id="PTHR43580:SF2">
    <property type="entry name" value="CYTOKINE-LIKE NUCLEAR FACTOR N-PAC"/>
    <property type="match status" value="1"/>
</dbReference>
<dbReference type="SUPFAM" id="SSF51735">
    <property type="entry name" value="NAD(P)-binding Rossmann-fold domains"/>
    <property type="match status" value="1"/>
</dbReference>
<dbReference type="InterPro" id="IPR029154">
    <property type="entry name" value="HIBADH-like_NADP-bd"/>
</dbReference>
<dbReference type="EMBL" id="QZJZ01000026">
    <property type="protein sequence ID" value="RJP60587.1"/>
    <property type="molecule type" value="Genomic_DNA"/>
</dbReference>
<dbReference type="InterPro" id="IPR013328">
    <property type="entry name" value="6PGD_dom2"/>
</dbReference>
<evidence type="ECO:0000256" key="1">
    <source>
        <dbReference type="ARBA" id="ARBA00023002"/>
    </source>
</evidence>
<dbReference type="GO" id="GO:0051287">
    <property type="term" value="F:NAD binding"/>
    <property type="evidence" value="ECO:0007669"/>
    <property type="project" value="InterPro"/>
</dbReference>
<comment type="caution">
    <text evidence="6">The sequence shown here is derived from an EMBL/GenBank/DDBJ whole genome shotgun (WGS) entry which is preliminary data.</text>
</comment>
<feature type="domain" description="3-hydroxyisobutyrate dehydrogenase-like NAD-binding" evidence="5">
    <location>
        <begin position="162"/>
        <end position="282"/>
    </location>
</feature>
<dbReference type="InterPro" id="IPR051265">
    <property type="entry name" value="HIBADH-related_NP60_sf"/>
</dbReference>
<protein>
    <submittedName>
        <fullName evidence="6">NAD(P)-dependent oxidoreductase</fullName>
    </submittedName>
</protein>
<proteinExistence type="predicted"/>